<keyword evidence="8" id="KW-0539">Nucleus</keyword>
<comment type="cofactor">
    <cofactor evidence="1">
        <name>Cu cation</name>
        <dbReference type="ChEBI" id="CHEBI:23378"/>
    </cofactor>
</comment>
<protein>
    <recommendedName>
        <fullName evidence="10">Zn(2)-C6 fungal-type domain-containing protein</fullName>
    </recommendedName>
</protein>
<dbReference type="CDD" id="cd00067">
    <property type="entry name" value="GAL4"/>
    <property type="match status" value="1"/>
</dbReference>
<name>A0A507R045_MONPU</name>
<evidence type="ECO:0000313" key="11">
    <source>
        <dbReference type="EMBL" id="TQB74707.1"/>
    </source>
</evidence>
<evidence type="ECO:0000259" key="10">
    <source>
        <dbReference type="PROSITE" id="PS50048"/>
    </source>
</evidence>
<evidence type="ECO:0000256" key="1">
    <source>
        <dbReference type="ARBA" id="ARBA00001935"/>
    </source>
</evidence>
<keyword evidence="12" id="KW-1185">Reference proteome</keyword>
<dbReference type="PROSITE" id="PS00463">
    <property type="entry name" value="ZN2_CY6_FUNGAL_1"/>
    <property type="match status" value="1"/>
</dbReference>
<dbReference type="Pfam" id="PF00172">
    <property type="entry name" value="Zn_clus"/>
    <property type="match status" value="1"/>
</dbReference>
<dbReference type="GO" id="GO:0008131">
    <property type="term" value="F:primary methylamine oxidase activity"/>
    <property type="evidence" value="ECO:0007669"/>
    <property type="project" value="InterPro"/>
</dbReference>
<feature type="compositionally biased region" description="Low complexity" evidence="9">
    <location>
        <begin position="120"/>
        <end position="132"/>
    </location>
</feature>
<proteinExistence type="predicted"/>
<keyword evidence="7" id="KW-0804">Transcription</keyword>
<dbReference type="InterPro" id="IPR036460">
    <property type="entry name" value="Cu_amine_oxidase_C_sf"/>
</dbReference>
<dbReference type="SUPFAM" id="SSF54416">
    <property type="entry name" value="Amine oxidase N-terminal region"/>
    <property type="match status" value="2"/>
</dbReference>
<evidence type="ECO:0000256" key="8">
    <source>
        <dbReference type="ARBA" id="ARBA00023242"/>
    </source>
</evidence>
<evidence type="ECO:0000313" key="12">
    <source>
        <dbReference type="Proteomes" id="UP000319663"/>
    </source>
</evidence>
<keyword evidence="4" id="KW-0862">Zinc</keyword>
<dbReference type="GO" id="GO:0008270">
    <property type="term" value="F:zinc ion binding"/>
    <property type="evidence" value="ECO:0007669"/>
    <property type="project" value="InterPro"/>
</dbReference>
<dbReference type="PANTHER" id="PTHR31845">
    <property type="entry name" value="FINGER DOMAIN PROTEIN, PUTATIVE-RELATED"/>
    <property type="match status" value="1"/>
</dbReference>
<dbReference type="Proteomes" id="UP000319663">
    <property type="component" value="Unassembled WGS sequence"/>
</dbReference>
<dbReference type="Gene3D" id="2.70.98.20">
    <property type="entry name" value="Copper amine oxidase, catalytic domain"/>
    <property type="match status" value="1"/>
</dbReference>
<dbReference type="InterPro" id="IPR001138">
    <property type="entry name" value="Zn2Cys6_DnaBD"/>
</dbReference>
<organism evidence="11 12">
    <name type="scientific">Monascus purpureus</name>
    <name type="common">Red mold</name>
    <name type="synonym">Monascus anka</name>
    <dbReference type="NCBI Taxonomy" id="5098"/>
    <lineage>
        <taxon>Eukaryota</taxon>
        <taxon>Fungi</taxon>
        <taxon>Dikarya</taxon>
        <taxon>Ascomycota</taxon>
        <taxon>Pezizomycotina</taxon>
        <taxon>Eurotiomycetes</taxon>
        <taxon>Eurotiomycetidae</taxon>
        <taxon>Eurotiales</taxon>
        <taxon>Aspergillaceae</taxon>
        <taxon>Monascus</taxon>
    </lineage>
</organism>
<feature type="compositionally biased region" description="Low complexity" evidence="9">
    <location>
        <begin position="522"/>
        <end position="532"/>
    </location>
</feature>
<dbReference type="GO" id="GO:0005634">
    <property type="term" value="C:nucleus"/>
    <property type="evidence" value="ECO:0007669"/>
    <property type="project" value="UniProtKB-SubCell"/>
</dbReference>
<evidence type="ECO:0000256" key="9">
    <source>
        <dbReference type="SAM" id="MobiDB-lite"/>
    </source>
</evidence>
<evidence type="ECO:0000256" key="3">
    <source>
        <dbReference type="ARBA" id="ARBA00022723"/>
    </source>
</evidence>
<keyword evidence="6" id="KW-0238">DNA-binding</keyword>
<dbReference type="GO" id="GO:0009308">
    <property type="term" value="P:amine metabolic process"/>
    <property type="evidence" value="ECO:0007669"/>
    <property type="project" value="InterPro"/>
</dbReference>
<evidence type="ECO:0000256" key="4">
    <source>
        <dbReference type="ARBA" id="ARBA00022833"/>
    </source>
</evidence>
<dbReference type="AlphaFoldDB" id="A0A507R045"/>
<keyword evidence="5" id="KW-0805">Transcription regulation</keyword>
<feature type="region of interest" description="Disordered" evidence="9">
    <location>
        <begin position="516"/>
        <end position="545"/>
    </location>
</feature>
<comment type="caution">
    <text evidence="11">The sequence shown here is derived from an EMBL/GenBank/DDBJ whole genome shotgun (WGS) entry which is preliminary data.</text>
</comment>
<dbReference type="SMART" id="SM00066">
    <property type="entry name" value="GAL4"/>
    <property type="match status" value="1"/>
</dbReference>
<dbReference type="GO" id="GO:0048038">
    <property type="term" value="F:quinone binding"/>
    <property type="evidence" value="ECO:0007669"/>
    <property type="project" value="InterPro"/>
</dbReference>
<feature type="region of interest" description="Disordered" evidence="9">
    <location>
        <begin position="120"/>
        <end position="149"/>
    </location>
</feature>
<sequence>MGSVRHSSGAARDDGLGYARKRSAVAAGLDSSPGSIEDTEEAEAREEKKRQPVKRACNECRQQKLRCDVIQDPYTNCSRCRRLKLECKIESNFKRIGKRSRNAEMEREIIELRKQIANAQANAATSSSHQQQPLPPVQLTPKQDSHQVSPVGVYHTPSAMSADHCMVSSHEAVASLLDLRSGFDGSSYLRNGPQLKRLEDVIVPTDRVTELFDLKFRMELMEGELRDKVRTWAVCNIVAQRVATGNGQPPSTLYDWTLCSAGLADTNFKLPEVTKARLEIEKFCNNVNKALYSNGRDPVGLCSDKERSTMISFLSKDFNELEDTVKPQHDRITDLYLRAAHVHLHLSAFFDDPTAKDYRERLLSLYVATTSFLEAAMNLETEVGPGLPYTPYYIYQMMVAGGCTLLKLCKSFFAAHINMDYAKDLFNRTIWAIRRVSVSSNDLPERLAEVLAQMWRLGGTPPQRPAGGQNSDVDDSLRLKVRCRMSMSLLFDSVWRWREDARTKGRNIEAYLRNPTNPDYDSSSASSVAAAARTGNSTPGVVGRDPSLAPTPVLPQASLTIQASTEGVGAPISNSFIEPNYEVFDPLNWLLDGLVDFPLSYPTVGMEAQGMSISLHEPSKAILLPYLDAESEGVPVTQRPFVPRLATVIYSLENDRELFESAVSLDTGIEVALTQAAKGQHSPFDRDSQKEAPELILSHPEVQDKIKSLHLPTDAVVQVDTWPCGSDKFSNEETPNYIQGLLYARTPNNHPDSNQYAFPLPFSPVLVRFQKKIVRIDPLATGGEEDRLKYGTAPEDAPMAHCVENEYHPDLIKVPIRKDLKPLQVVQPLGPSFRVSDENLVEWQKWRFRFVSITAKA</sequence>
<evidence type="ECO:0000256" key="7">
    <source>
        <dbReference type="ARBA" id="ARBA00023163"/>
    </source>
</evidence>
<feature type="region of interest" description="Disordered" evidence="9">
    <location>
        <begin position="24"/>
        <end position="55"/>
    </location>
</feature>
<dbReference type="InterPro" id="IPR036864">
    <property type="entry name" value="Zn2-C6_fun-type_DNA-bd_sf"/>
</dbReference>
<dbReference type="EMBL" id="VIFY01000028">
    <property type="protein sequence ID" value="TQB74707.1"/>
    <property type="molecule type" value="Genomic_DNA"/>
</dbReference>
<dbReference type="GO" id="GO:0001216">
    <property type="term" value="F:DNA-binding transcription activator activity"/>
    <property type="evidence" value="ECO:0007669"/>
    <property type="project" value="UniProtKB-ARBA"/>
</dbReference>
<dbReference type="FunFam" id="4.10.240.10:FF:000003">
    <property type="entry name" value="C6 transcription factor (Leu3)"/>
    <property type="match status" value="1"/>
</dbReference>
<reference evidence="11 12" key="1">
    <citation type="submission" date="2019-06" db="EMBL/GenBank/DDBJ databases">
        <title>Wine fermentation using esterase from Monascus purpureus.</title>
        <authorList>
            <person name="Geng C."/>
            <person name="Zhang Y."/>
        </authorList>
    </citation>
    <scope>NUCLEOTIDE SEQUENCE [LARGE SCALE GENOMIC DNA]</scope>
    <source>
        <strain evidence="11">HQ1</strain>
    </source>
</reference>
<accession>A0A507R045</accession>
<dbReference type="Gene3D" id="3.10.450.40">
    <property type="match status" value="2"/>
</dbReference>
<dbReference type="GO" id="GO:0005507">
    <property type="term" value="F:copper ion binding"/>
    <property type="evidence" value="ECO:0007669"/>
    <property type="project" value="InterPro"/>
</dbReference>
<evidence type="ECO:0000256" key="5">
    <source>
        <dbReference type="ARBA" id="ARBA00023015"/>
    </source>
</evidence>
<dbReference type="PANTHER" id="PTHR31845:SF21">
    <property type="entry name" value="REGULATORY PROTEIN LEU3"/>
    <property type="match status" value="1"/>
</dbReference>
<feature type="compositionally biased region" description="Basic and acidic residues" evidence="9">
    <location>
        <begin position="45"/>
        <end position="55"/>
    </location>
</feature>
<dbReference type="STRING" id="5098.A0A507R045"/>
<evidence type="ECO:0000256" key="6">
    <source>
        <dbReference type="ARBA" id="ARBA00023125"/>
    </source>
</evidence>
<dbReference type="SUPFAM" id="SSF49998">
    <property type="entry name" value="Amine oxidase catalytic domain"/>
    <property type="match status" value="1"/>
</dbReference>
<dbReference type="PROSITE" id="PS50048">
    <property type="entry name" value="ZN2_CY6_FUNGAL_2"/>
    <property type="match status" value="1"/>
</dbReference>
<dbReference type="GO" id="GO:0000976">
    <property type="term" value="F:transcription cis-regulatory region binding"/>
    <property type="evidence" value="ECO:0007669"/>
    <property type="project" value="TreeGrafter"/>
</dbReference>
<keyword evidence="3" id="KW-0479">Metal-binding</keyword>
<dbReference type="InterPro" id="IPR016182">
    <property type="entry name" value="Cu_amine_oxidase_N-reg"/>
</dbReference>
<dbReference type="SUPFAM" id="SSF57701">
    <property type="entry name" value="Zn2/Cys6 DNA-binding domain"/>
    <property type="match status" value="1"/>
</dbReference>
<feature type="domain" description="Zn(2)-C6 fungal-type" evidence="10">
    <location>
        <begin position="56"/>
        <end position="89"/>
    </location>
</feature>
<dbReference type="GO" id="GO:0000981">
    <property type="term" value="F:DNA-binding transcription factor activity, RNA polymerase II-specific"/>
    <property type="evidence" value="ECO:0007669"/>
    <property type="project" value="InterPro"/>
</dbReference>
<evidence type="ECO:0000256" key="2">
    <source>
        <dbReference type="ARBA" id="ARBA00004123"/>
    </source>
</evidence>
<dbReference type="InterPro" id="IPR051089">
    <property type="entry name" value="prtT"/>
</dbReference>
<comment type="subcellular location">
    <subcellularLocation>
        <location evidence="2">Nucleus</location>
    </subcellularLocation>
</comment>
<dbReference type="Gene3D" id="4.10.240.10">
    <property type="entry name" value="Zn(2)-C6 fungal-type DNA-binding domain"/>
    <property type="match status" value="1"/>
</dbReference>
<gene>
    <name evidence="11" type="ORF">MPDQ_004358</name>
</gene>